<proteinExistence type="predicted"/>
<organism evidence="2 3">
    <name type="scientific">Cellulomonas aerilata</name>
    <dbReference type="NCBI Taxonomy" id="515326"/>
    <lineage>
        <taxon>Bacteria</taxon>
        <taxon>Bacillati</taxon>
        <taxon>Actinomycetota</taxon>
        <taxon>Actinomycetes</taxon>
        <taxon>Micrococcales</taxon>
        <taxon>Cellulomonadaceae</taxon>
        <taxon>Cellulomonas</taxon>
    </lineage>
</organism>
<protein>
    <recommendedName>
        <fullName evidence="1">Aminoglycoside phosphotransferase domain-containing protein</fullName>
    </recommendedName>
</protein>
<feature type="domain" description="Aminoglycoside phosphotransferase" evidence="1">
    <location>
        <begin position="17"/>
        <end position="113"/>
    </location>
</feature>
<dbReference type="Proteomes" id="UP000321181">
    <property type="component" value="Unassembled WGS sequence"/>
</dbReference>
<dbReference type="PANTHER" id="PTHR21310:SF40">
    <property type="entry name" value="AMINOGLYCOSIDE PHOSPHOTRANSFERASE DOMAIN-CONTAINING PROTEIN-RELATED"/>
    <property type="match status" value="1"/>
</dbReference>
<dbReference type="Gene3D" id="3.90.1200.10">
    <property type="match status" value="1"/>
</dbReference>
<dbReference type="InterPro" id="IPR011009">
    <property type="entry name" value="Kinase-like_dom_sf"/>
</dbReference>
<dbReference type="OrthoDB" id="9797603at2"/>
<dbReference type="AlphaFoldDB" id="A0A512D839"/>
<feature type="domain" description="Aminoglycoside phosphotransferase" evidence="1">
    <location>
        <begin position="114"/>
        <end position="168"/>
    </location>
</feature>
<evidence type="ECO:0000259" key="1">
    <source>
        <dbReference type="Pfam" id="PF01636"/>
    </source>
</evidence>
<gene>
    <name evidence="2" type="ORF">CAE01nite_03580</name>
</gene>
<keyword evidence="3" id="KW-1185">Reference proteome</keyword>
<dbReference type="RefSeq" id="WP_146899018.1">
    <property type="nucleotide sequence ID" value="NZ_BAAARM010000001.1"/>
</dbReference>
<comment type="caution">
    <text evidence="2">The sequence shown here is derived from an EMBL/GenBank/DDBJ whole genome shotgun (WGS) entry which is preliminary data.</text>
</comment>
<dbReference type="SUPFAM" id="SSF56112">
    <property type="entry name" value="Protein kinase-like (PK-like)"/>
    <property type="match status" value="1"/>
</dbReference>
<dbReference type="InterPro" id="IPR051678">
    <property type="entry name" value="AGP_Transferase"/>
</dbReference>
<dbReference type="EMBL" id="BJYY01000001">
    <property type="protein sequence ID" value="GEO32633.1"/>
    <property type="molecule type" value="Genomic_DNA"/>
</dbReference>
<evidence type="ECO:0000313" key="2">
    <source>
        <dbReference type="EMBL" id="GEO32633.1"/>
    </source>
</evidence>
<dbReference type="InterPro" id="IPR002575">
    <property type="entry name" value="Aminoglycoside_PTrfase"/>
</dbReference>
<sequence length="229" mass="24523">MTSPGVTEPGAGPGPLLAEGTTADLFLLDDDRVLRRYRERHDLSREVAIMRHLGAHGFPVPQVWAAEGLDLVMERVHGPTLLQGLVAEEITIPAGAQLLADLHHRLHAVPPPEGEEHAVVHLELHPGNVVLSETHGPVLLDWSHARTGPADLDVALTGVLIAEVAVDDDTEYTRGARAFLAAFLAAADGDPASQVDAALRIRDEDRSLVPGERALLAPAAELVRHFCSL</sequence>
<reference evidence="2 3" key="1">
    <citation type="submission" date="2019-07" db="EMBL/GenBank/DDBJ databases">
        <title>Whole genome shotgun sequence of Cellulomonas aerilata NBRC 106308.</title>
        <authorList>
            <person name="Hosoyama A."/>
            <person name="Uohara A."/>
            <person name="Ohji S."/>
            <person name="Ichikawa N."/>
        </authorList>
    </citation>
    <scope>NUCLEOTIDE SEQUENCE [LARGE SCALE GENOMIC DNA]</scope>
    <source>
        <strain evidence="2 3">NBRC 106308</strain>
    </source>
</reference>
<dbReference type="PANTHER" id="PTHR21310">
    <property type="entry name" value="AMINOGLYCOSIDE PHOSPHOTRANSFERASE-RELATED-RELATED"/>
    <property type="match status" value="1"/>
</dbReference>
<evidence type="ECO:0000313" key="3">
    <source>
        <dbReference type="Proteomes" id="UP000321181"/>
    </source>
</evidence>
<name>A0A512D839_9CELL</name>
<dbReference type="Pfam" id="PF01636">
    <property type="entry name" value="APH"/>
    <property type="match status" value="2"/>
</dbReference>
<accession>A0A512D839</accession>